<dbReference type="PRINTS" id="PR00038">
    <property type="entry name" value="HTHLUXR"/>
</dbReference>
<evidence type="ECO:0000256" key="4">
    <source>
        <dbReference type="ARBA" id="ARBA00023163"/>
    </source>
</evidence>
<evidence type="ECO:0000256" key="1">
    <source>
        <dbReference type="ARBA" id="ARBA00022553"/>
    </source>
</evidence>
<dbReference type="SUPFAM" id="SSF46894">
    <property type="entry name" value="C-terminal effector domain of the bipartite response regulators"/>
    <property type="match status" value="1"/>
</dbReference>
<proteinExistence type="predicted"/>
<dbReference type="InterPro" id="IPR016032">
    <property type="entry name" value="Sig_transdc_resp-reg_C-effctor"/>
</dbReference>
<keyword evidence="9" id="KW-1185">Reference proteome</keyword>
<dbReference type="SMART" id="SM00421">
    <property type="entry name" value="HTH_LUXR"/>
    <property type="match status" value="1"/>
</dbReference>
<dbReference type="PANTHER" id="PTHR43214:SF24">
    <property type="entry name" value="TRANSCRIPTIONAL REGULATORY PROTEIN NARL-RELATED"/>
    <property type="match status" value="1"/>
</dbReference>
<name>A0A6N7KVN0_9ACTN</name>
<dbReference type="InterPro" id="IPR001789">
    <property type="entry name" value="Sig_transdc_resp-reg_receiver"/>
</dbReference>
<dbReference type="PROSITE" id="PS50110">
    <property type="entry name" value="RESPONSE_REGULATORY"/>
    <property type="match status" value="1"/>
</dbReference>
<evidence type="ECO:0000259" key="7">
    <source>
        <dbReference type="PROSITE" id="PS50110"/>
    </source>
</evidence>
<keyword evidence="4" id="KW-0804">Transcription</keyword>
<dbReference type="PROSITE" id="PS50043">
    <property type="entry name" value="HTH_LUXR_2"/>
    <property type="match status" value="1"/>
</dbReference>
<dbReference type="RefSeq" id="WP_153462023.1">
    <property type="nucleotide sequence ID" value="NZ_WBOF01000001.1"/>
</dbReference>
<dbReference type="PROSITE" id="PS00622">
    <property type="entry name" value="HTH_LUXR_1"/>
    <property type="match status" value="1"/>
</dbReference>
<dbReference type="Gene3D" id="3.40.50.2300">
    <property type="match status" value="1"/>
</dbReference>
<dbReference type="InterPro" id="IPR000792">
    <property type="entry name" value="Tscrpt_reg_LuxR_C"/>
</dbReference>
<dbReference type="SUPFAM" id="SSF52172">
    <property type="entry name" value="CheY-like"/>
    <property type="match status" value="1"/>
</dbReference>
<dbReference type="CDD" id="cd17535">
    <property type="entry name" value="REC_NarL-like"/>
    <property type="match status" value="1"/>
</dbReference>
<dbReference type="InterPro" id="IPR039420">
    <property type="entry name" value="WalR-like"/>
</dbReference>
<dbReference type="CDD" id="cd06170">
    <property type="entry name" value="LuxR_C_like"/>
    <property type="match status" value="1"/>
</dbReference>
<sequence>MSSGSGPIRILVADDQADVRSAFRMILDAQPDMAVVAEAADGAAAVAEARRLRPDVVLADIRMPKLDGLEVTRQLAGECKVIVVTTFDLDEYVHTALRHGAAGFLLKRSGPVLLIEAVRAAMAGDALISPQVTVRLLRHMAAPADDPRAGTGPVATAPPIAGPVEELTTREREIAELVADGATNAEIGAGLFISPGTVKNHLANVQRKLGARNRVGIAAWVWEQAAGSR</sequence>
<dbReference type="InterPro" id="IPR011006">
    <property type="entry name" value="CheY-like_superfamily"/>
</dbReference>
<dbReference type="InterPro" id="IPR058245">
    <property type="entry name" value="NreC/VraR/RcsB-like_REC"/>
</dbReference>
<dbReference type="Proteomes" id="UP000450000">
    <property type="component" value="Unassembled WGS sequence"/>
</dbReference>
<accession>A0A6N7KVN0</accession>
<protein>
    <submittedName>
        <fullName evidence="8">Response regulator transcription factor</fullName>
    </submittedName>
</protein>
<dbReference type="Pfam" id="PF00196">
    <property type="entry name" value="GerE"/>
    <property type="match status" value="1"/>
</dbReference>
<dbReference type="OrthoDB" id="9808843at2"/>
<dbReference type="GO" id="GO:0003677">
    <property type="term" value="F:DNA binding"/>
    <property type="evidence" value="ECO:0007669"/>
    <property type="project" value="UniProtKB-KW"/>
</dbReference>
<gene>
    <name evidence="8" type="ORF">F7Q99_15525</name>
</gene>
<evidence type="ECO:0000313" key="8">
    <source>
        <dbReference type="EMBL" id="MQS13643.1"/>
    </source>
</evidence>
<dbReference type="GO" id="GO:0000160">
    <property type="term" value="P:phosphorelay signal transduction system"/>
    <property type="evidence" value="ECO:0007669"/>
    <property type="project" value="InterPro"/>
</dbReference>
<organism evidence="8 9">
    <name type="scientific">Streptomyces kaniharaensis</name>
    <dbReference type="NCBI Taxonomy" id="212423"/>
    <lineage>
        <taxon>Bacteria</taxon>
        <taxon>Bacillati</taxon>
        <taxon>Actinomycetota</taxon>
        <taxon>Actinomycetes</taxon>
        <taxon>Kitasatosporales</taxon>
        <taxon>Streptomycetaceae</taxon>
        <taxon>Streptomyces</taxon>
    </lineage>
</organism>
<feature type="domain" description="Response regulatory" evidence="7">
    <location>
        <begin position="9"/>
        <end position="122"/>
    </location>
</feature>
<evidence type="ECO:0000259" key="6">
    <source>
        <dbReference type="PROSITE" id="PS50043"/>
    </source>
</evidence>
<feature type="domain" description="HTH luxR-type" evidence="6">
    <location>
        <begin position="160"/>
        <end position="225"/>
    </location>
</feature>
<keyword evidence="1 5" id="KW-0597">Phosphoprotein</keyword>
<dbReference type="Pfam" id="PF00072">
    <property type="entry name" value="Response_reg"/>
    <property type="match status" value="1"/>
</dbReference>
<dbReference type="GO" id="GO:0006355">
    <property type="term" value="P:regulation of DNA-templated transcription"/>
    <property type="evidence" value="ECO:0007669"/>
    <property type="project" value="InterPro"/>
</dbReference>
<evidence type="ECO:0000313" key="9">
    <source>
        <dbReference type="Proteomes" id="UP000450000"/>
    </source>
</evidence>
<evidence type="ECO:0000256" key="3">
    <source>
        <dbReference type="ARBA" id="ARBA00023125"/>
    </source>
</evidence>
<keyword evidence="2" id="KW-0805">Transcription regulation</keyword>
<dbReference type="SMART" id="SM00448">
    <property type="entry name" value="REC"/>
    <property type="match status" value="1"/>
</dbReference>
<dbReference type="PANTHER" id="PTHR43214">
    <property type="entry name" value="TWO-COMPONENT RESPONSE REGULATOR"/>
    <property type="match status" value="1"/>
</dbReference>
<dbReference type="EMBL" id="WBOF01000001">
    <property type="protein sequence ID" value="MQS13643.1"/>
    <property type="molecule type" value="Genomic_DNA"/>
</dbReference>
<keyword evidence="3" id="KW-0238">DNA-binding</keyword>
<comment type="caution">
    <text evidence="8">The sequence shown here is derived from an EMBL/GenBank/DDBJ whole genome shotgun (WGS) entry which is preliminary data.</text>
</comment>
<feature type="modified residue" description="4-aspartylphosphate" evidence="5">
    <location>
        <position position="60"/>
    </location>
</feature>
<dbReference type="AlphaFoldDB" id="A0A6N7KVN0"/>
<reference evidence="8 9" key="1">
    <citation type="submission" date="2019-09" db="EMBL/GenBank/DDBJ databases">
        <title>Genome Sequences of Streptomyces kaniharaensis ATCC 21070.</title>
        <authorList>
            <person name="Zhu W."/>
            <person name="De Crecy-Lagard V."/>
            <person name="Richards N.G."/>
        </authorList>
    </citation>
    <scope>NUCLEOTIDE SEQUENCE [LARGE SCALE GENOMIC DNA]</scope>
    <source>
        <strain evidence="8 9">SF-557</strain>
    </source>
</reference>
<evidence type="ECO:0000256" key="5">
    <source>
        <dbReference type="PROSITE-ProRule" id="PRU00169"/>
    </source>
</evidence>
<evidence type="ECO:0000256" key="2">
    <source>
        <dbReference type="ARBA" id="ARBA00023015"/>
    </source>
</evidence>